<dbReference type="InterPro" id="IPR036866">
    <property type="entry name" value="RibonucZ/Hydroxyglut_hydro"/>
</dbReference>
<reference evidence="4" key="1">
    <citation type="submission" date="2016-08" db="EMBL/GenBank/DDBJ databases">
        <title>Discovery of first anaerobic lithoheterotrophic haloarchae widely represented in hypersaline habitats.</title>
        <authorList>
            <person name="Sorokin D.Y."/>
            <person name="Kublanov I.V."/>
            <person name="Roman P."/>
            <person name="Sinninghe Damste J.S."/>
            <person name="Golyshin P.N."/>
            <person name="Rojo D."/>
            <person name="Ciordia S."/>
            <person name="Mena Md.C."/>
            <person name="Ferrer M."/>
            <person name="Smedile F."/>
            <person name="Messina E."/>
            <person name="La Cono V."/>
            <person name="Yakimov M.M."/>
        </authorList>
    </citation>
    <scope>NUCLEOTIDE SEQUENCE [LARGE SCALE GENOMIC DNA]</scope>
    <source>
        <strain evidence="4">HSR6</strain>
    </source>
</reference>
<proteinExistence type="predicted"/>
<dbReference type="PANTHER" id="PTHR43546:SF9">
    <property type="entry name" value="L-ASCORBATE-6-PHOSPHATE LACTONASE ULAG-RELATED"/>
    <property type="match status" value="1"/>
</dbReference>
<keyword evidence="1" id="KW-0378">Hydrolase</keyword>
<evidence type="ECO:0000259" key="2">
    <source>
        <dbReference type="Pfam" id="PF12706"/>
    </source>
</evidence>
<evidence type="ECO:0000256" key="1">
    <source>
        <dbReference type="ARBA" id="ARBA00022801"/>
    </source>
</evidence>
<dbReference type="PANTHER" id="PTHR43546">
    <property type="entry name" value="UPF0173 METAL-DEPENDENT HYDROLASE MJ1163-RELATED"/>
    <property type="match status" value="1"/>
</dbReference>
<feature type="domain" description="Metallo-beta-lactamase" evidence="2">
    <location>
        <begin position="42"/>
        <end position="241"/>
    </location>
</feature>
<protein>
    <submittedName>
        <fullName evidence="3">Beta-lactamase domain protein</fullName>
    </submittedName>
</protein>
<keyword evidence="4" id="KW-1185">Reference proteome</keyword>
<dbReference type="InterPro" id="IPR050114">
    <property type="entry name" value="UPF0173_UPF0282_UlaG_hydrolase"/>
</dbReference>
<evidence type="ECO:0000313" key="3">
    <source>
        <dbReference type="EMBL" id="APE95824.1"/>
    </source>
</evidence>
<dbReference type="Proteomes" id="UP000186165">
    <property type="component" value="Chromosome"/>
</dbReference>
<organism evidence="3 4">
    <name type="scientific">Halodesulfurarchaeum formicicum</name>
    <dbReference type="NCBI Taxonomy" id="1873524"/>
    <lineage>
        <taxon>Archaea</taxon>
        <taxon>Methanobacteriati</taxon>
        <taxon>Methanobacteriota</taxon>
        <taxon>Stenosarchaea group</taxon>
        <taxon>Halobacteria</taxon>
        <taxon>Halobacteriales</taxon>
        <taxon>Halobacteriaceae</taxon>
        <taxon>Halodesulfurarchaeum</taxon>
    </lineage>
</organism>
<accession>A0A1J1ADI7</accession>
<dbReference type="EMBL" id="CP016804">
    <property type="protein sequence ID" value="APE95824.1"/>
    <property type="molecule type" value="Genomic_DNA"/>
</dbReference>
<gene>
    <name evidence="3" type="ORF">HSR6_1381</name>
</gene>
<dbReference type="RefSeq" id="WP_199399057.1">
    <property type="nucleotide sequence ID" value="NZ_CP016804.1"/>
</dbReference>
<sequence>MAIHSDWGDWLPEAVAAANPDGLALWYLGCNGFILKAGDGTTLFIDPYLGTGDPPRTVRMIPIPFEPGDVQAADAVLATHEHTDHVHGPSQGPILTETGATFLAPEQSVRKAREEETWTETYGVEPDQYDVVSTGESREFGAVTVHVEPAFDPDAAEPVSYLIEYDGLTVFHGGDTKPDPALEKIGREYDIDLGILAFGSTGMIPDKTTREPKKTTWYSDETQVIDAAEQLSLDRLLPTHWDMWKGLTADPTALFDHRRSRQAPARIDIVEIGDRVDLQ</sequence>
<dbReference type="KEGG" id="hhsr:HSR6_1381"/>
<dbReference type="SUPFAM" id="SSF56281">
    <property type="entry name" value="Metallo-hydrolase/oxidoreductase"/>
    <property type="match status" value="1"/>
</dbReference>
<name>A0A1J1ADI7_9EURY</name>
<dbReference type="GeneID" id="30417908"/>
<dbReference type="Pfam" id="PF12706">
    <property type="entry name" value="Lactamase_B_2"/>
    <property type="match status" value="1"/>
</dbReference>
<evidence type="ECO:0000313" key="4">
    <source>
        <dbReference type="Proteomes" id="UP000186165"/>
    </source>
</evidence>
<dbReference type="InterPro" id="IPR001279">
    <property type="entry name" value="Metallo-B-lactamas"/>
</dbReference>
<dbReference type="OrthoDB" id="336381at2157"/>
<dbReference type="GO" id="GO:0016787">
    <property type="term" value="F:hydrolase activity"/>
    <property type="evidence" value="ECO:0007669"/>
    <property type="project" value="UniProtKB-KW"/>
</dbReference>
<dbReference type="AlphaFoldDB" id="A0A1J1ADI7"/>
<dbReference type="Gene3D" id="3.60.15.10">
    <property type="entry name" value="Ribonuclease Z/Hydroxyacylglutathione hydrolase-like"/>
    <property type="match status" value="1"/>
</dbReference>